<name>A0A8D8QS60_9HEMI</name>
<organism evidence="1">
    <name type="scientific">Cacopsylla melanoneura</name>
    <dbReference type="NCBI Taxonomy" id="428564"/>
    <lineage>
        <taxon>Eukaryota</taxon>
        <taxon>Metazoa</taxon>
        <taxon>Ecdysozoa</taxon>
        <taxon>Arthropoda</taxon>
        <taxon>Hexapoda</taxon>
        <taxon>Insecta</taxon>
        <taxon>Pterygota</taxon>
        <taxon>Neoptera</taxon>
        <taxon>Paraneoptera</taxon>
        <taxon>Hemiptera</taxon>
        <taxon>Sternorrhyncha</taxon>
        <taxon>Psylloidea</taxon>
        <taxon>Psyllidae</taxon>
        <taxon>Psyllinae</taxon>
        <taxon>Cacopsylla</taxon>
    </lineage>
</organism>
<protein>
    <submittedName>
        <fullName evidence="1">Uncharacterized protein</fullName>
    </submittedName>
</protein>
<sequence length="153" mass="17216">MSNLKSLKSEIFSRQYKIDVYGRRYYKTKFKLGGRFLNGRSQGITLDFSLGPLCVKGWACLRSPSQTSWISSIVGKSVNLCERGRMGKTGPLFHFPTLSSLPSSFSFAPRLRMFPPILLLVPFLPEDPKLPLSFPFSIPDGDTRVECSVGNFR</sequence>
<evidence type="ECO:0000313" key="1">
    <source>
        <dbReference type="EMBL" id="CAG6636132.1"/>
    </source>
</evidence>
<reference evidence="1" key="1">
    <citation type="submission" date="2021-05" db="EMBL/GenBank/DDBJ databases">
        <authorList>
            <person name="Alioto T."/>
            <person name="Alioto T."/>
            <person name="Gomez Garrido J."/>
        </authorList>
    </citation>
    <scope>NUCLEOTIDE SEQUENCE</scope>
</reference>
<dbReference type="EMBL" id="HBUF01093022">
    <property type="protein sequence ID" value="CAG6636132.1"/>
    <property type="molecule type" value="Transcribed_RNA"/>
</dbReference>
<accession>A0A8D8QS60</accession>
<dbReference type="AlphaFoldDB" id="A0A8D8QS60"/>
<proteinExistence type="predicted"/>